<dbReference type="PANTHER" id="PTHR11544">
    <property type="entry name" value="COLD SHOCK DOMAIN CONTAINING PROTEINS"/>
    <property type="match status" value="1"/>
</dbReference>
<organism>
    <name type="scientific">Ixodes scapularis</name>
    <name type="common">Black-legged tick</name>
    <name type="synonym">Deer tick</name>
    <dbReference type="NCBI Taxonomy" id="6945"/>
    <lineage>
        <taxon>Eukaryota</taxon>
        <taxon>Metazoa</taxon>
        <taxon>Ecdysozoa</taxon>
        <taxon>Arthropoda</taxon>
        <taxon>Chelicerata</taxon>
        <taxon>Arachnida</taxon>
        <taxon>Acari</taxon>
        <taxon>Parasitiformes</taxon>
        <taxon>Ixodida</taxon>
        <taxon>Ixodoidea</taxon>
        <taxon>Ixodidae</taxon>
        <taxon>Ixodinae</taxon>
        <taxon>Ixodes</taxon>
    </lineage>
</organism>
<dbReference type="VEuPathDB" id="VectorBase:ISCP_036369"/>
<evidence type="ECO:0000256" key="1">
    <source>
        <dbReference type="SAM" id="MobiDB-lite"/>
    </source>
</evidence>
<reference evidence="2 4" key="1">
    <citation type="submission" date="2008-03" db="EMBL/GenBank/DDBJ databases">
        <title>Annotation of Ixodes scapularis.</title>
        <authorList>
            <consortium name="Ixodes scapularis Genome Project Consortium"/>
            <person name="Caler E."/>
            <person name="Hannick L.I."/>
            <person name="Bidwell S."/>
            <person name="Joardar V."/>
            <person name="Thiagarajan M."/>
            <person name="Amedeo P."/>
            <person name="Galinsky K.J."/>
            <person name="Schobel S."/>
            <person name="Inman J."/>
            <person name="Hostetler J."/>
            <person name="Miller J."/>
            <person name="Hammond M."/>
            <person name="Megy K."/>
            <person name="Lawson D."/>
            <person name="Kodira C."/>
            <person name="Sutton G."/>
            <person name="Meyer J."/>
            <person name="Hill C.A."/>
            <person name="Birren B."/>
            <person name="Nene V."/>
            <person name="Collins F."/>
            <person name="Alarcon-Chaidez F."/>
            <person name="Wikel S."/>
            <person name="Strausberg R."/>
        </authorList>
    </citation>
    <scope>NUCLEOTIDE SEQUENCE [LARGE SCALE GENOMIC DNA]</scope>
    <source>
        <strain evidence="4">Wikel</strain>
        <strain evidence="2">Wikel colony</strain>
    </source>
</reference>
<dbReference type="InterPro" id="IPR050181">
    <property type="entry name" value="Cold_shock_domain"/>
</dbReference>
<reference evidence="3" key="2">
    <citation type="submission" date="2020-05" db="UniProtKB">
        <authorList>
            <consortium name="EnsemblMetazoa"/>
        </authorList>
    </citation>
    <scope>IDENTIFICATION</scope>
    <source>
        <strain evidence="3">wikel</strain>
    </source>
</reference>
<dbReference type="EMBL" id="ABJB011138427">
    <property type="status" value="NOT_ANNOTATED_CDS"/>
    <property type="molecule type" value="Genomic_DNA"/>
</dbReference>
<dbReference type="STRING" id="6945.B7Q3Z0"/>
<dbReference type="VEuPathDB" id="VectorBase:ISCI011804"/>
<evidence type="ECO:0000313" key="3">
    <source>
        <dbReference type="EnsemblMetazoa" id="ISCW011804-PA"/>
    </source>
</evidence>
<feature type="region of interest" description="Disordered" evidence="1">
    <location>
        <begin position="110"/>
        <end position="131"/>
    </location>
</feature>
<keyword evidence="4" id="KW-1185">Reference proteome</keyword>
<dbReference type="VEuPathDB" id="VectorBase:ISCW011804"/>
<dbReference type="AlphaFoldDB" id="B7Q3Z0"/>
<dbReference type="OrthoDB" id="6430255at2759"/>
<dbReference type="EMBL" id="DS853129">
    <property type="protein sequence ID" value="EEC13562.1"/>
    <property type="molecule type" value="Genomic_DNA"/>
</dbReference>
<evidence type="ECO:0000313" key="4">
    <source>
        <dbReference type="Proteomes" id="UP000001555"/>
    </source>
</evidence>
<gene>
    <name evidence="2" type="ORF">IscW_ISCW011804</name>
</gene>
<sequence length="131" mass="15229">MRGVGKGVTVEFDVVIVEEGREAANVISLHGEPMQGSPYAADRRHFRGRWFPIRCQRRPMANTRRGARDSDDFRDVVLVPDALRPQQLPLRWVQLGRPFAHRYYRHPRSLTRGSVPTEDVRPHFHFEEEDG</sequence>
<dbReference type="EnsemblMetazoa" id="ISCW011804-RA">
    <property type="protein sequence ID" value="ISCW011804-PA"/>
    <property type="gene ID" value="ISCW011804"/>
</dbReference>
<protein>
    <submittedName>
        <fullName evidence="2 3">Y box binding protein, putative</fullName>
    </submittedName>
</protein>
<evidence type="ECO:0000313" key="2">
    <source>
        <dbReference type="EMBL" id="EEC13562.1"/>
    </source>
</evidence>
<dbReference type="PaxDb" id="6945-B7Q3Z0"/>
<accession>B7Q3Z0</accession>
<name>B7Q3Z0_IXOSC</name>
<feature type="compositionally biased region" description="Basic and acidic residues" evidence="1">
    <location>
        <begin position="118"/>
        <end position="131"/>
    </location>
</feature>
<dbReference type="HOGENOM" id="CLU_1929885_0_0_1"/>
<proteinExistence type="predicted"/>
<dbReference type="InParanoid" id="B7Q3Z0"/>
<dbReference type="Proteomes" id="UP000001555">
    <property type="component" value="Unassembled WGS sequence"/>
</dbReference>